<protein>
    <recommendedName>
        <fullName evidence="4">Replication-relaxation</fullName>
    </recommendedName>
</protein>
<feature type="region of interest" description="Disordered" evidence="1">
    <location>
        <begin position="298"/>
        <end position="335"/>
    </location>
</feature>
<sequence>MINHPARQTSLRPARRSPAIPASEHAALAMRLTRRDRWILRMLHEHRVLTTPQLAVLAFPTLKIARRRLLLLHHAGVIDRFRPFRAAGSAPAHWVLAPAGAAVLAAEIGVEVRDLGYRSERAVGIAHSLSLAHTVGVNDWFTRLATNHHHDSGLTVWWSETRCQRLWGDLARPDGYGRYTHRDHTLDFFLEYDLGSENTGQVTRKLHDYAELARTTGITTPLLIWTPTTDRESHLRHALATTHRDLPEPDTVPVATAAADLLHHLGPSASPADRAWLPLESAETERLRLHQLATAWPHLNAAPQKDTAATTGSLDPAPHQPFPAPPPLPPRDEPL</sequence>
<organism evidence="2 3">
    <name type="scientific">Nocardia cyriacigeorgica</name>
    <dbReference type="NCBI Taxonomy" id="135487"/>
    <lineage>
        <taxon>Bacteria</taxon>
        <taxon>Bacillati</taxon>
        <taxon>Actinomycetota</taxon>
        <taxon>Actinomycetes</taxon>
        <taxon>Mycobacteriales</taxon>
        <taxon>Nocardiaceae</taxon>
        <taxon>Nocardia</taxon>
    </lineage>
</organism>
<dbReference type="EMBL" id="VBUU01000029">
    <property type="protein sequence ID" value="TLG01795.1"/>
    <property type="molecule type" value="Genomic_DNA"/>
</dbReference>
<name>A0A5R8PAU6_9NOCA</name>
<feature type="compositionally biased region" description="Pro residues" evidence="1">
    <location>
        <begin position="318"/>
        <end position="329"/>
    </location>
</feature>
<dbReference type="RefSeq" id="WP_138457995.1">
    <property type="nucleotide sequence ID" value="NZ_VBUU01000029.1"/>
</dbReference>
<evidence type="ECO:0008006" key="4">
    <source>
        <dbReference type="Google" id="ProtNLM"/>
    </source>
</evidence>
<gene>
    <name evidence="2" type="ORF">FEK35_23335</name>
</gene>
<evidence type="ECO:0000256" key="1">
    <source>
        <dbReference type="SAM" id="MobiDB-lite"/>
    </source>
</evidence>
<comment type="caution">
    <text evidence="2">The sequence shown here is derived from an EMBL/GenBank/DDBJ whole genome shotgun (WGS) entry which is preliminary data.</text>
</comment>
<dbReference type="AlphaFoldDB" id="A0A5R8PAU6"/>
<reference evidence="2 3" key="1">
    <citation type="submission" date="2019-05" db="EMBL/GenBank/DDBJ databases">
        <title>Genomes sequences of two Nocardia cyriacigeorgica environmental isolates, type strains Nocardia asteroides ATCC 19247 and Nocardia cyriacigeorgica DSM 44484.</title>
        <authorList>
            <person name="Vautrin F."/>
            <person name="Bergeron E."/>
            <person name="Dubost A."/>
            <person name="Abrouk D."/>
            <person name="Rodriguez Nava V."/>
            <person name="Pujic P."/>
        </authorList>
    </citation>
    <scope>NUCLEOTIDE SEQUENCE [LARGE SCALE GENOMIC DNA]</scope>
    <source>
        <strain evidence="2 3">EML 1456</strain>
    </source>
</reference>
<dbReference type="InterPro" id="IPR025855">
    <property type="entry name" value="Replic_Relax"/>
</dbReference>
<accession>A0A5R8PAU6</accession>
<proteinExistence type="predicted"/>
<dbReference type="Pfam" id="PF13814">
    <property type="entry name" value="Replic_Relax"/>
    <property type="match status" value="1"/>
</dbReference>
<evidence type="ECO:0000313" key="2">
    <source>
        <dbReference type="EMBL" id="TLG01795.1"/>
    </source>
</evidence>
<dbReference type="Proteomes" id="UP000308349">
    <property type="component" value="Unassembled WGS sequence"/>
</dbReference>
<dbReference type="OrthoDB" id="2562278at2"/>
<evidence type="ECO:0000313" key="3">
    <source>
        <dbReference type="Proteomes" id="UP000308349"/>
    </source>
</evidence>